<dbReference type="EMBL" id="JBBPEH010000006">
    <property type="protein sequence ID" value="KAK7537482.1"/>
    <property type="molecule type" value="Genomic_DNA"/>
</dbReference>
<comment type="caution">
    <text evidence="1">The sequence shown here is derived from an EMBL/GenBank/DDBJ whole genome shotgun (WGS) entry which is preliminary data.</text>
</comment>
<dbReference type="RefSeq" id="XP_066655633.1">
    <property type="nucleotide sequence ID" value="XM_066795792.1"/>
</dbReference>
<gene>
    <name evidence="1" type="ORF">J3D65DRAFT_383700</name>
</gene>
<evidence type="ECO:0000313" key="2">
    <source>
        <dbReference type="Proteomes" id="UP001360953"/>
    </source>
</evidence>
<sequence length="153" mass="17529">MCRAGRRLPDGRRAVTWRERWQWNKSTRCRRCFVRLYSHWLGFYRLSAAWSSLSVGGTCTASKTFFQDLSVLLMARRRREVRYPAFHWAAGSSCAGWIGASGCAAVWLSGLVAPFHATADCLVWNIYIHPSVCSLDPYRSLDPRPTSQYLQPH</sequence>
<evidence type="ECO:0000313" key="1">
    <source>
        <dbReference type="EMBL" id="KAK7537482.1"/>
    </source>
</evidence>
<organism evidence="1 2">
    <name type="scientific">Phyllosticta citribraziliensis</name>
    <dbReference type="NCBI Taxonomy" id="989973"/>
    <lineage>
        <taxon>Eukaryota</taxon>
        <taxon>Fungi</taxon>
        <taxon>Dikarya</taxon>
        <taxon>Ascomycota</taxon>
        <taxon>Pezizomycotina</taxon>
        <taxon>Dothideomycetes</taxon>
        <taxon>Dothideomycetes incertae sedis</taxon>
        <taxon>Botryosphaeriales</taxon>
        <taxon>Phyllostictaceae</taxon>
        <taxon>Phyllosticta</taxon>
    </lineage>
</organism>
<proteinExistence type="predicted"/>
<keyword evidence="2" id="KW-1185">Reference proteome</keyword>
<dbReference type="GeneID" id="92028698"/>
<protein>
    <submittedName>
        <fullName evidence="1">Uncharacterized protein</fullName>
    </submittedName>
</protein>
<accession>A0ABR1LUM4</accession>
<name>A0ABR1LUM4_9PEZI</name>
<dbReference type="Proteomes" id="UP001360953">
    <property type="component" value="Unassembled WGS sequence"/>
</dbReference>
<reference evidence="1 2" key="1">
    <citation type="submission" date="2024-04" db="EMBL/GenBank/DDBJ databases">
        <title>Phyllosticta paracitricarpa is synonymous to the EU quarantine fungus P. citricarpa based on phylogenomic analyses.</title>
        <authorList>
            <consortium name="Lawrence Berkeley National Laboratory"/>
            <person name="Van ingen-buijs V.A."/>
            <person name="Van westerhoven A.C."/>
            <person name="Haridas S."/>
            <person name="Skiadas P."/>
            <person name="Martin F."/>
            <person name="Groenewald J.Z."/>
            <person name="Crous P.W."/>
            <person name="Seidl M.F."/>
        </authorList>
    </citation>
    <scope>NUCLEOTIDE SEQUENCE [LARGE SCALE GENOMIC DNA]</scope>
    <source>
        <strain evidence="1 2">CPC 17464</strain>
    </source>
</reference>